<evidence type="ECO:0000313" key="1">
    <source>
        <dbReference type="EMBL" id="MBE1579685.1"/>
    </source>
</evidence>
<dbReference type="InterPro" id="IPR001130">
    <property type="entry name" value="TatD-like"/>
</dbReference>
<dbReference type="CDD" id="cd01310">
    <property type="entry name" value="TatD_DNAse"/>
    <property type="match status" value="1"/>
</dbReference>
<dbReference type="RefSeq" id="WP_043832458.1">
    <property type="nucleotide sequence ID" value="NZ_JADBEJ010000005.1"/>
</dbReference>
<comment type="caution">
    <text evidence="1">The sequence shown here is derived from an EMBL/GenBank/DDBJ whole genome shotgun (WGS) entry which is preliminary data.</text>
</comment>
<dbReference type="EMBL" id="JADBEJ010000005">
    <property type="protein sequence ID" value="MBE1579685.1"/>
    <property type="molecule type" value="Genomic_DNA"/>
</dbReference>
<name>A0ABR9LHA2_9PSEU</name>
<accession>A0ABR9LHA2</accession>
<protein>
    <submittedName>
        <fullName evidence="1">TatD DNase family protein</fullName>
        <ecNumber evidence="1">3.1.21.-</ecNumber>
    </submittedName>
</protein>
<dbReference type="PIRSF" id="PIRSF005902">
    <property type="entry name" value="DNase_TatD"/>
    <property type="match status" value="1"/>
</dbReference>
<gene>
    <name evidence="1" type="ORF">H4W30_006745</name>
</gene>
<dbReference type="GO" id="GO:0016787">
    <property type="term" value="F:hydrolase activity"/>
    <property type="evidence" value="ECO:0007669"/>
    <property type="project" value="UniProtKB-KW"/>
</dbReference>
<dbReference type="PANTHER" id="PTHR46124:SF2">
    <property type="entry name" value="D-AMINOACYL-TRNA DEACYLASE"/>
    <property type="match status" value="1"/>
</dbReference>
<keyword evidence="2" id="KW-1185">Reference proteome</keyword>
<dbReference type="PANTHER" id="PTHR46124">
    <property type="entry name" value="D-AMINOACYL-TRNA DEACYLASE"/>
    <property type="match status" value="1"/>
</dbReference>
<proteinExistence type="predicted"/>
<dbReference type="Pfam" id="PF01026">
    <property type="entry name" value="TatD_DNase"/>
    <property type="match status" value="1"/>
</dbReference>
<dbReference type="InterPro" id="IPR032466">
    <property type="entry name" value="Metal_Hydrolase"/>
</dbReference>
<reference evidence="1 2" key="1">
    <citation type="submission" date="2020-10" db="EMBL/GenBank/DDBJ databases">
        <title>Sequencing the genomes of 1000 actinobacteria strains.</title>
        <authorList>
            <person name="Klenk H.-P."/>
        </authorList>
    </citation>
    <scope>NUCLEOTIDE SEQUENCE [LARGE SCALE GENOMIC DNA]</scope>
    <source>
        <strain evidence="1 2">DSM 46661</strain>
    </source>
</reference>
<dbReference type="SUPFAM" id="SSF51556">
    <property type="entry name" value="Metallo-dependent hydrolases"/>
    <property type="match status" value="1"/>
</dbReference>
<evidence type="ECO:0000313" key="2">
    <source>
        <dbReference type="Proteomes" id="UP000656548"/>
    </source>
</evidence>
<sequence>MTTAVLTDTHCHIDAYDNPLAVLDDARAAGVHVIAVTEDPGKYRLLRTRLGRRDGVDVALGFHPLRAGAASPHDLARFLRLLPQATWIGEIGLDFSRAGVATRKQQLRVFEAILADPQVRTRPVTVHSRGAERETIARLAQAHVPAILHWYTGPLAAVDDALNAGLWFSINPAMVRSKKAVPLLQRLPPERVLLETDGPFARSGSRPAVPSDLLGTLDHLAQLWAMTTGEARKAVANNEQRLRCTASEPPPA</sequence>
<dbReference type="Proteomes" id="UP000656548">
    <property type="component" value="Unassembled WGS sequence"/>
</dbReference>
<dbReference type="EC" id="3.1.21.-" evidence="1"/>
<dbReference type="Gene3D" id="3.20.20.140">
    <property type="entry name" value="Metal-dependent hydrolases"/>
    <property type="match status" value="1"/>
</dbReference>
<keyword evidence="1" id="KW-0378">Hydrolase</keyword>
<organism evidence="1 2">
    <name type="scientific">Amycolatopsis roodepoortensis</name>
    <dbReference type="NCBI Taxonomy" id="700274"/>
    <lineage>
        <taxon>Bacteria</taxon>
        <taxon>Bacillati</taxon>
        <taxon>Actinomycetota</taxon>
        <taxon>Actinomycetes</taxon>
        <taxon>Pseudonocardiales</taxon>
        <taxon>Pseudonocardiaceae</taxon>
        <taxon>Amycolatopsis</taxon>
    </lineage>
</organism>